<dbReference type="Proteomes" id="UP000000493">
    <property type="component" value="Chromosome"/>
</dbReference>
<proteinExistence type="predicted"/>
<dbReference type="AlphaFoldDB" id="A0A7U4E5N0"/>
<evidence type="ECO:0000313" key="1">
    <source>
        <dbReference type="EMBL" id="AEI48299.1"/>
    </source>
</evidence>
<dbReference type="SUPFAM" id="SSF46689">
    <property type="entry name" value="Homeodomain-like"/>
    <property type="match status" value="1"/>
</dbReference>
<dbReference type="InterPro" id="IPR007367">
    <property type="entry name" value="DUF433"/>
</dbReference>
<reference evidence="2" key="1">
    <citation type="submission" date="2011-06" db="EMBL/GenBank/DDBJ databases">
        <title>The complete genome of chromosome of Runella slithyformis DSM 19594.</title>
        <authorList>
            <consortium name="US DOE Joint Genome Institute (JGI-PGF)"/>
            <person name="Lucas S."/>
            <person name="Han J."/>
            <person name="Lapidus A."/>
            <person name="Bruce D."/>
            <person name="Goodwin L."/>
            <person name="Pitluck S."/>
            <person name="Peters L."/>
            <person name="Kyrpides N."/>
            <person name="Mavromatis K."/>
            <person name="Ivanova N."/>
            <person name="Ovchinnikova G."/>
            <person name="Zhang X."/>
            <person name="Misra M."/>
            <person name="Detter J.C."/>
            <person name="Tapia R."/>
            <person name="Han C."/>
            <person name="Land M."/>
            <person name="Hauser L."/>
            <person name="Markowitz V."/>
            <person name="Cheng J.-F."/>
            <person name="Hugenholtz P."/>
            <person name="Woyke T."/>
            <person name="Wu D."/>
            <person name="Tindall B."/>
            <person name="Faehrich R."/>
            <person name="Brambilla E."/>
            <person name="Klenk H.-P."/>
            <person name="Eisen J.A."/>
        </authorList>
    </citation>
    <scope>NUCLEOTIDE SEQUENCE [LARGE SCALE GENOMIC DNA]</scope>
    <source>
        <strain evidence="2">ATCC 29530 / DSM 19594 / LMG 11500 / NCIMB 11436 / LSU 4</strain>
    </source>
</reference>
<dbReference type="PANTHER" id="PTHR34849:SF3">
    <property type="entry name" value="SSR2962 PROTEIN"/>
    <property type="match status" value="1"/>
</dbReference>
<dbReference type="KEGG" id="rsi:Runsl_1875"/>
<evidence type="ECO:0000313" key="2">
    <source>
        <dbReference type="Proteomes" id="UP000000493"/>
    </source>
</evidence>
<reference evidence="1 2" key="2">
    <citation type="journal article" date="2012" name="Stand. Genomic Sci.">
        <title>Complete genome sequence of the aquatic bacterium Runella slithyformis type strain (LSU 4(T)).</title>
        <authorList>
            <person name="Copeland A."/>
            <person name="Zhang X."/>
            <person name="Misra M."/>
            <person name="Lapidus A."/>
            <person name="Nolan M."/>
            <person name="Lucas S."/>
            <person name="Deshpande S."/>
            <person name="Cheng J.F."/>
            <person name="Tapia R."/>
            <person name="Goodwin L.A."/>
            <person name="Pitluck S."/>
            <person name="Liolios K."/>
            <person name="Pagani I."/>
            <person name="Ivanova N."/>
            <person name="Mikhailova N."/>
            <person name="Pati A."/>
            <person name="Chen A."/>
            <person name="Palaniappan K."/>
            <person name="Land M."/>
            <person name="Hauser L."/>
            <person name="Pan C."/>
            <person name="Jeffries C.D."/>
            <person name="Detter J.C."/>
            <person name="Brambilla E.M."/>
            <person name="Rohde M."/>
            <person name="Djao O.D."/>
            <person name="Goker M."/>
            <person name="Sikorski J."/>
            <person name="Tindall B.J."/>
            <person name="Woyke T."/>
            <person name="Bristow J."/>
            <person name="Eisen J.A."/>
            <person name="Markowitz V."/>
            <person name="Hugenholtz P."/>
            <person name="Kyrpides N.C."/>
            <person name="Klenk H.P."/>
            <person name="Mavromatis K."/>
        </authorList>
    </citation>
    <scope>NUCLEOTIDE SEQUENCE [LARGE SCALE GENOMIC DNA]</scope>
    <source>
        <strain evidence="2">ATCC 29530 / DSM 19594 / LMG 11500 / NCIMB 11436 / LSU 4</strain>
    </source>
</reference>
<dbReference type="RefSeq" id="WP_013927612.1">
    <property type="nucleotide sequence ID" value="NC_015703.1"/>
</dbReference>
<dbReference type="EMBL" id="CP002859">
    <property type="protein sequence ID" value="AEI48299.1"/>
    <property type="molecule type" value="Genomic_DNA"/>
</dbReference>
<sequence length="80" mass="8968">MEKLLERITVNPTICNGRPTIRNMRFTVAQLLQLLASGMTEAELLADYDYLEQEDIKACLLYASHIANARMIVPTLSKAA</sequence>
<organism evidence="1 2">
    <name type="scientific">Runella slithyformis (strain ATCC 29530 / DSM 19594 / LMG 11500 / NCIMB 11436 / LSU 4)</name>
    <dbReference type="NCBI Taxonomy" id="761193"/>
    <lineage>
        <taxon>Bacteria</taxon>
        <taxon>Pseudomonadati</taxon>
        <taxon>Bacteroidota</taxon>
        <taxon>Cytophagia</taxon>
        <taxon>Cytophagales</taxon>
        <taxon>Spirosomataceae</taxon>
        <taxon>Runella</taxon>
    </lineage>
</organism>
<evidence type="ECO:0008006" key="3">
    <source>
        <dbReference type="Google" id="ProtNLM"/>
    </source>
</evidence>
<keyword evidence="2" id="KW-1185">Reference proteome</keyword>
<dbReference type="InterPro" id="IPR009057">
    <property type="entry name" value="Homeodomain-like_sf"/>
</dbReference>
<dbReference type="Pfam" id="PF04255">
    <property type="entry name" value="DUF433"/>
    <property type="match status" value="1"/>
</dbReference>
<gene>
    <name evidence="1" type="ordered locus">Runsl_1875</name>
</gene>
<dbReference type="PANTHER" id="PTHR34849">
    <property type="entry name" value="SSL5025 PROTEIN"/>
    <property type="match status" value="1"/>
</dbReference>
<protein>
    <recommendedName>
        <fullName evidence="3">DUF433 domain-containing protein</fullName>
    </recommendedName>
</protein>
<dbReference type="InterPro" id="IPR036388">
    <property type="entry name" value="WH-like_DNA-bd_sf"/>
</dbReference>
<name>A0A7U4E5N0_RUNSL</name>
<accession>A0A7U4E5N0</accession>
<dbReference type="Gene3D" id="1.10.10.10">
    <property type="entry name" value="Winged helix-like DNA-binding domain superfamily/Winged helix DNA-binding domain"/>
    <property type="match status" value="1"/>
</dbReference>